<name>W7YIW5_9BACL</name>
<evidence type="ECO:0000256" key="1">
    <source>
        <dbReference type="SAM" id="Coils"/>
    </source>
</evidence>
<dbReference type="EMBL" id="BAVZ01000041">
    <property type="protein sequence ID" value="GAF10845.1"/>
    <property type="molecule type" value="Genomic_DNA"/>
</dbReference>
<feature type="coiled-coil region" evidence="1">
    <location>
        <begin position="277"/>
        <end position="345"/>
    </location>
</feature>
<gene>
    <name evidence="2" type="ORF">JCM16418_5070</name>
</gene>
<keyword evidence="3" id="KW-1185">Reference proteome</keyword>
<dbReference type="STRING" id="1236976.JCM16418_5070"/>
<keyword evidence="1" id="KW-0175">Coiled coil</keyword>
<accession>W7YIW5</accession>
<dbReference type="AlphaFoldDB" id="W7YIW5"/>
<evidence type="ECO:0000313" key="2">
    <source>
        <dbReference type="EMBL" id="GAF10845.1"/>
    </source>
</evidence>
<reference evidence="2 3" key="1">
    <citation type="journal article" date="2014" name="Genome Announc.">
        <title>Draft Genome Sequence of Paenibacillus pini JCM 16418T, Isolated from the Rhizosphere of Pine Tree.</title>
        <authorList>
            <person name="Yuki M."/>
            <person name="Oshima K."/>
            <person name="Suda W."/>
            <person name="Oshida Y."/>
            <person name="Kitamura K."/>
            <person name="Iida Y."/>
            <person name="Hattori M."/>
            <person name="Ohkuma M."/>
        </authorList>
    </citation>
    <scope>NUCLEOTIDE SEQUENCE [LARGE SCALE GENOMIC DNA]</scope>
    <source>
        <strain evidence="2 3">JCM 16418</strain>
    </source>
</reference>
<comment type="caution">
    <text evidence="2">The sequence shown here is derived from an EMBL/GenBank/DDBJ whole genome shotgun (WGS) entry which is preliminary data.</text>
</comment>
<dbReference type="Proteomes" id="UP000019364">
    <property type="component" value="Unassembled WGS sequence"/>
</dbReference>
<proteinExistence type="predicted"/>
<dbReference type="RefSeq" id="WP_036653666.1">
    <property type="nucleotide sequence ID" value="NZ_BAVZ01000041.1"/>
</dbReference>
<organism evidence="2 3">
    <name type="scientific">Paenibacillus pini JCM 16418</name>
    <dbReference type="NCBI Taxonomy" id="1236976"/>
    <lineage>
        <taxon>Bacteria</taxon>
        <taxon>Bacillati</taxon>
        <taxon>Bacillota</taxon>
        <taxon>Bacilli</taxon>
        <taxon>Bacillales</taxon>
        <taxon>Paenibacillaceae</taxon>
        <taxon>Paenibacillus</taxon>
    </lineage>
</organism>
<dbReference type="eggNOG" id="ENOG50307VM">
    <property type="taxonomic scope" value="Bacteria"/>
</dbReference>
<sequence length="437" mass="49313">MKPLVGKVISRYDGETDFTGHNARIVSKTNEDGNEYKDIEFDTSAFGTFYSASIETIEGVNYIVANAKIWKRFSQAYEVIKRRVNANIGIKTSWEVQVLEAHYEMVNGKNTKIIDNGIFIGHALLGESVSPAYPCSGLLQVSSLETTDVELANALVNDLDISFDNVKKEELEVTKKELESSSLTTRDLHQKILETINPKGWNSNPYYCIWEVYPEERKVLAYDIDRDSEDNYLVFTYSVSNESVTVDEPSTTKLSKLISEKSNVNINIDLNKTAEILSQKEMDIKNLISEKEKLISDLAENVDALIQAGTQIEQLQYSVQELIPYREQVEENNRIETEKEIANKKLLLKQIAIKGGFITSEELETSEELSALIESLDEKSIKAIIAERLIAKLDIDKANVETSESKKVTVIAKQNIESDDDNLIDHKSVMSSFLKNN</sequence>
<evidence type="ECO:0000313" key="3">
    <source>
        <dbReference type="Proteomes" id="UP000019364"/>
    </source>
</evidence>
<dbReference type="OrthoDB" id="2678111at2"/>
<protein>
    <submittedName>
        <fullName evidence="2">Uncharacterized protein</fullName>
    </submittedName>
</protein>